<evidence type="ECO:0000313" key="2">
    <source>
        <dbReference type="EMBL" id="OIJ21178.1"/>
    </source>
</evidence>
<reference evidence="2" key="1">
    <citation type="submission" date="2016-10" db="EMBL/GenBank/DDBJ databases">
        <title>Draft genome sequences of four alkaliphilic bacteria belonging to the Anaerobacillus genus.</title>
        <authorList>
            <person name="Bassil N.M."/>
            <person name="Lloyd J.R."/>
        </authorList>
    </citation>
    <scope>NUCLEOTIDE SEQUENCE [LARGE SCALE GENOMIC DNA]</scope>
    <source>
        <strain evidence="2">NB2006</strain>
    </source>
</reference>
<organism evidence="2">
    <name type="scientific">Anaerobacillus isosaccharinicus</name>
    <dbReference type="NCBI Taxonomy" id="1532552"/>
    <lineage>
        <taxon>Bacteria</taxon>
        <taxon>Bacillati</taxon>
        <taxon>Bacillota</taxon>
        <taxon>Bacilli</taxon>
        <taxon>Bacillales</taxon>
        <taxon>Bacillaceae</taxon>
        <taxon>Anaerobacillus</taxon>
    </lineage>
</organism>
<protein>
    <submittedName>
        <fullName evidence="2">Uncharacterized protein</fullName>
    </submittedName>
</protein>
<dbReference type="AlphaFoldDB" id="A0A1S2M8Z0"/>
<gene>
    <name evidence="2" type="ORF">AWH56_06560</name>
</gene>
<accession>A0A1S2M8Z0</accession>
<name>A0A1S2M8Z0_9BACI</name>
<keyword evidence="1" id="KW-0472">Membrane</keyword>
<dbReference type="EMBL" id="LQXD01000057">
    <property type="protein sequence ID" value="OIJ21178.1"/>
    <property type="molecule type" value="Genomic_DNA"/>
</dbReference>
<evidence type="ECO:0000256" key="1">
    <source>
        <dbReference type="SAM" id="Phobius"/>
    </source>
</evidence>
<keyword evidence="1" id="KW-1133">Transmembrane helix</keyword>
<sequence length="73" mass="8825">MFDPSKQSEFWGRKTIMAAINGFLPILEKSTMIKYYFIKGIQITTHTFILAFMIFGQGEKKQRKQFLRIWWMR</sequence>
<proteinExistence type="predicted"/>
<keyword evidence="1" id="KW-0812">Transmembrane</keyword>
<comment type="caution">
    <text evidence="2">The sequence shown here is derived from an EMBL/GenBank/DDBJ whole genome shotgun (WGS) entry which is preliminary data.</text>
</comment>
<feature type="transmembrane region" description="Helical" evidence="1">
    <location>
        <begin position="35"/>
        <end position="55"/>
    </location>
</feature>